<dbReference type="PANTHER" id="PTHR30474:SF1">
    <property type="entry name" value="PEPTIDOGLYCAN GLYCOSYLTRANSFERASE MRDB"/>
    <property type="match status" value="1"/>
</dbReference>
<dbReference type="GO" id="GO:0008360">
    <property type="term" value="P:regulation of cell shape"/>
    <property type="evidence" value="ECO:0007669"/>
    <property type="project" value="UniProtKB-KW"/>
</dbReference>
<dbReference type="GO" id="GO:0032153">
    <property type="term" value="C:cell division site"/>
    <property type="evidence" value="ECO:0007669"/>
    <property type="project" value="TreeGrafter"/>
</dbReference>
<evidence type="ECO:0000256" key="6">
    <source>
        <dbReference type="SAM" id="Phobius"/>
    </source>
</evidence>
<comment type="subcellular location">
    <subcellularLocation>
        <location evidence="1">Membrane</location>
        <topology evidence="1">Multi-pass membrane protein</topology>
    </subcellularLocation>
</comment>
<dbReference type="EMBL" id="FOCG01000001">
    <property type="protein sequence ID" value="SEM66165.1"/>
    <property type="molecule type" value="Genomic_DNA"/>
</dbReference>
<dbReference type="PANTHER" id="PTHR30474">
    <property type="entry name" value="CELL CYCLE PROTEIN"/>
    <property type="match status" value="1"/>
</dbReference>
<name>A0A1H8A5Y5_9FIRM</name>
<dbReference type="GO" id="GO:0015648">
    <property type="term" value="F:lipid-linked peptidoglycan transporter activity"/>
    <property type="evidence" value="ECO:0007669"/>
    <property type="project" value="TreeGrafter"/>
</dbReference>
<dbReference type="InterPro" id="IPR001182">
    <property type="entry name" value="FtsW/RodA"/>
</dbReference>
<dbReference type="RefSeq" id="WP_092752514.1">
    <property type="nucleotide sequence ID" value="NZ_FOCG01000001.1"/>
</dbReference>
<evidence type="ECO:0000256" key="2">
    <source>
        <dbReference type="ARBA" id="ARBA00022692"/>
    </source>
</evidence>
<dbReference type="Pfam" id="PF01098">
    <property type="entry name" value="FTSW_RODA_SPOVE"/>
    <property type="match status" value="1"/>
</dbReference>
<evidence type="ECO:0000313" key="8">
    <source>
        <dbReference type="Proteomes" id="UP000199158"/>
    </source>
</evidence>
<feature type="transmembrane region" description="Helical" evidence="6">
    <location>
        <begin position="307"/>
        <end position="326"/>
    </location>
</feature>
<dbReference type="GO" id="GO:0005886">
    <property type="term" value="C:plasma membrane"/>
    <property type="evidence" value="ECO:0007669"/>
    <property type="project" value="TreeGrafter"/>
</dbReference>
<dbReference type="AlphaFoldDB" id="A0A1H8A5Y5"/>
<keyword evidence="8" id="KW-1185">Reference proteome</keyword>
<evidence type="ECO:0000256" key="4">
    <source>
        <dbReference type="ARBA" id="ARBA00022989"/>
    </source>
</evidence>
<accession>A0A1H8A5Y5</accession>
<evidence type="ECO:0000256" key="5">
    <source>
        <dbReference type="ARBA" id="ARBA00023136"/>
    </source>
</evidence>
<feature type="transmembrane region" description="Helical" evidence="6">
    <location>
        <begin position="48"/>
        <end position="65"/>
    </location>
</feature>
<feature type="transmembrane region" description="Helical" evidence="6">
    <location>
        <begin position="269"/>
        <end position="295"/>
    </location>
</feature>
<dbReference type="OrthoDB" id="9812661at2"/>
<evidence type="ECO:0000313" key="7">
    <source>
        <dbReference type="EMBL" id="SEM66165.1"/>
    </source>
</evidence>
<dbReference type="STRING" id="474960.SAMN05216180_1143"/>
<dbReference type="Proteomes" id="UP000199158">
    <property type="component" value="Unassembled WGS sequence"/>
</dbReference>
<feature type="transmembrane region" description="Helical" evidence="6">
    <location>
        <begin position="107"/>
        <end position="134"/>
    </location>
</feature>
<feature type="transmembrane region" description="Helical" evidence="6">
    <location>
        <begin position="346"/>
        <end position="368"/>
    </location>
</feature>
<evidence type="ECO:0000256" key="1">
    <source>
        <dbReference type="ARBA" id="ARBA00004141"/>
    </source>
</evidence>
<gene>
    <name evidence="7" type="ORF">SAMN05216180_1143</name>
</gene>
<protein>
    <submittedName>
        <fullName evidence="7">Rod shape determining protein RodA</fullName>
    </submittedName>
</protein>
<feature type="transmembrane region" description="Helical" evidence="6">
    <location>
        <begin position="146"/>
        <end position="163"/>
    </location>
</feature>
<sequence>MKKFFGYIGDYCKTTDYWLILLSLCCSGLGVVLLMGIAGDGYIGRGKIITQAAATCAGLLAAIILSKIDYRFIAKMWKLHVPLALFLVILTFTPLGKQVKESVDDRAWLEIFGIGLQPSEFFKISFIMSFAYHLSLVKDDLNSTKNILLLCAHGAVPVLLIHFQGDDGSALIFAFIFILMLFAAGIAWKYIIMAFGAVVIAIPVIWFGGIMNNDQKMRFLAIFHQDDPQFKDIFYQQYHGNISIGSGGVWGKGIFHVEHRFVPEMQNDFIFSFAGEAIGFIGCISIIALLAAVCLKILHNSRRCPDALGQNICVGVFAMLASQSIINVGMNLSVIPVIGVTLPYFSAGGSSVLSTYMGVGLALSVYMFNTKGLFADNIG</sequence>
<reference evidence="7 8" key="1">
    <citation type="submission" date="2016-10" db="EMBL/GenBank/DDBJ databases">
        <authorList>
            <person name="de Groot N.N."/>
        </authorList>
    </citation>
    <scope>NUCLEOTIDE SEQUENCE [LARGE SCALE GENOMIC DNA]</scope>
    <source>
        <strain evidence="7 8">CGMCC 1.5070</strain>
    </source>
</reference>
<feature type="transmembrane region" description="Helical" evidence="6">
    <location>
        <begin position="192"/>
        <end position="211"/>
    </location>
</feature>
<proteinExistence type="predicted"/>
<feature type="transmembrane region" description="Helical" evidence="6">
    <location>
        <begin position="77"/>
        <end position="95"/>
    </location>
</feature>
<dbReference type="GO" id="GO:0051301">
    <property type="term" value="P:cell division"/>
    <property type="evidence" value="ECO:0007669"/>
    <property type="project" value="InterPro"/>
</dbReference>
<feature type="transmembrane region" description="Helical" evidence="6">
    <location>
        <begin position="169"/>
        <end position="187"/>
    </location>
</feature>
<keyword evidence="4 6" id="KW-1133">Transmembrane helix</keyword>
<evidence type="ECO:0000256" key="3">
    <source>
        <dbReference type="ARBA" id="ARBA00022960"/>
    </source>
</evidence>
<keyword evidence="3" id="KW-0133">Cell shape</keyword>
<organism evidence="7 8">
    <name type="scientific">Hydrogenoanaerobacterium saccharovorans</name>
    <dbReference type="NCBI Taxonomy" id="474960"/>
    <lineage>
        <taxon>Bacteria</taxon>
        <taxon>Bacillati</taxon>
        <taxon>Bacillota</taxon>
        <taxon>Clostridia</taxon>
        <taxon>Eubacteriales</taxon>
        <taxon>Oscillospiraceae</taxon>
        <taxon>Hydrogenoanaerobacterium</taxon>
    </lineage>
</organism>
<feature type="transmembrane region" description="Helical" evidence="6">
    <location>
        <begin position="20"/>
        <end position="42"/>
    </location>
</feature>
<keyword evidence="5 6" id="KW-0472">Membrane</keyword>
<keyword evidence="2 6" id="KW-0812">Transmembrane</keyword>